<dbReference type="GO" id="GO:0032784">
    <property type="term" value="P:regulation of DNA-templated transcription elongation"/>
    <property type="evidence" value="ECO:0007669"/>
    <property type="project" value="InterPro"/>
</dbReference>
<keyword evidence="3" id="KW-1185">Reference proteome</keyword>
<evidence type="ECO:0000256" key="1">
    <source>
        <dbReference type="SAM" id="MobiDB-lite"/>
    </source>
</evidence>
<feature type="compositionally biased region" description="Basic and acidic residues" evidence="1">
    <location>
        <begin position="129"/>
        <end position="143"/>
    </location>
</feature>
<dbReference type="Proteomes" id="UP001163687">
    <property type="component" value="Chromosome"/>
</dbReference>
<dbReference type="KEGG" id="cmic:caldi_19450"/>
<feature type="compositionally biased region" description="Acidic residues" evidence="1">
    <location>
        <begin position="119"/>
        <end position="128"/>
    </location>
</feature>
<proteinExistence type="predicted"/>
<dbReference type="InterPro" id="IPR036953">
    <property type="entry name" value="GreA/GreB_C_sf"/>
</dbReference>
<dbReference type="EMBL" id="AP025628">
    <property type="protein sequence ID" value="BDG60855.1"/>
    <property type="molecule type" value="Genomic_DNA"/>
</dbReference>
<dbReference type="AlphaFoldDB" id="A0AA35CKA7"/>
<dbReference type="RefSeq" id="WP_264841546.1">
    <property type="nucleotide sequence ID" value="NZ_AP025628.1"/>
</dbReference>
<evidence type="ECO:0000313" key="2">
    <source>
        <dbReference type="EMBL" id="BDG60855.1"/>
    </source>
</evidence>
<gene>
    <name evidence="2" type="ORF">caldi_19450</name>
</gene>
<sequence>MAQPFAPGVIRVGCTVTLRVSRSGREGTIQWLISRGRTRVEEGVLGRRTRLARALLGRHVGEVLSPRESGGPYWLRVEAIEMPVGGREAADEEPAATLGLGGLTVRIGYAEAWDGVFPGDEEDSELEDGLDRPQEGRWEDGES</sequence>
<accession>A0AA35CKA7</accession>
<name>A0AA35CKA7_9FIRM</name>
<protein>
    <submittedName>
        <fullName evidence="2">Uncharacterized protein</fullName>
    </submittedName>
</protein>
<dbReference type="SUPFAM" id="SSF54534">
    <property type="entry name" value="FKBP-like"/>
    <property type="match status" value="1"/>
</dbReference>
<organism evidence="2 3">
    <name type="scientific">Caldinitratiruptor microaerophilus</name>
    <dbReference type="NCBI Taxonomy" id="671077"/>
    <lineage>
        <taxon>Bacteria</taxon>
        <taxon>Bacillati</taxon>
        <taxon>Bacillota</taxon>
        <taxon>Clostridia</taxon>
        <taxon>Eubacteriales</taxon>
        <taxon>Symbiobacteriaceae</taxon>
        <taxon>Caldinitratiruptor</taxon>
    </lineage>
</organism>
<feature type="region of interest" description="Disordered" evidence="1">
    <location>
        <begin position="117"/>
        <end position="143"/>
    </location>
</feature>
<reference evidence="2" key="1">
    <citation type="submission" date="2022-03" db="EMBL/GenBank/DDBJ databases">
        <title>Complete genome sequence of Caldinitratiruptor microaerophilus.</title>
        <authorList>
            <person name="Mukaiyama R."/>
            <person name="Nishiyama T."/>
            <person name="Ueda K."/>
        </authorList>
    </citation>
    <scope>NUCLEOTIDE SEQUENCE</scope>
    <source>
        <strain evidence="2">JCM 16183</strain>
    </source>
</reference>
<evidence type="ECO:0000313" key="3">
    <source>
        <dbReference type="Proteomes" id="UP001163687"/>
    </source>
</evidence>
<dbReference type="GO" id="GO:0003677">
    <property type="term" value="F:DNA binding"/>
    <property type="evidence" value="ECO:0007669"/>
    <property type="project" value="InterPro"/>
</dbReference>
<dbReference type="Gene3D" id="3.10.50.30">
    <property type="entry name" value="Transcription elongation factor, GreA/GreB, C-terminal domain"/>
    <property type="match status" value="1"/>
</dbReference>